<evidence type="ECO:0000256" key="1">
    <source>
        <dbReference type="SAM" id="MobiDB-lite"/>
    </source>
</evidence>
<dbReference type="EMBL" id="JAGSXJ010000003">
    <property type="protein sequence ID" value="KAH6693699.1"/>
    <property type="molecule type" value="Genomic_DNA"/>
</dbReference>
<proteinExistence type="predicted"/>
<keyword evidence="3" id="KW-1185">Reference proteome</keyword>
<organism evidence="2 3">
    <name type="scientific">Plectosphaerella plurivora</name>
    <dbReference type="NCBI Taxonomy" id="936078"/>
    <lineage>
        <taxon>Eukaryota</taxon>
        <taxon>Fungi</taxon>
        <taxon>Dikarya</taxon>
        <taxon>Ascomycota</taxon>
        <taxon>Pezizomycotina</taxon>
        <taxon>Sordariomycetes</taxon>
        <taxon>Hypocreomycetidae</taxon>
        <taxon>Glomerellales</taxon>
        <taxon>Plectosphaerellaceae</taxon>
        <taxon>Plectosphaerella</taxon>
    </lineage>
</organism>
<evidence type="ECO:0000313" key="3">
    <source>
        <dbReference type="Proteomes" id="UP000770015"/>
    </source>
</evidence>
<accession>A0A9P9AGI5</accession>
<feature type="region of interest" description="Disordered" evidence="1">
    <location>
        <begin position="365"/>
        <end position="390"/>
    </location>
</feature>
<reference evidence="2" key="1">
    <citation type="journal article" date="2021" name="Nat. Commun.">
        <title>Genetic determinants of endophytism in the Arabidopsis root mycobiome.</title>
        <authorList>
            <person name="Mesny F."/>
            <person name="Miyauchi S."/>
            <person name="Thiergart T."/>
            <person name="Pickel B."/>
            <person name="Atanasova L."/>
            <person name="Karlsson M."/>
            <person name="Huettel B."/>
            <person name="Barry K.W."/>
            <person name="Haridas S."/>
            <person name="Chen C."/>
            <person name="Bauer D."/>
            <person name="Andreopoulos W."/>
            <person name="Pangilinan J."/>
            <person name="LaButti K."/>
            <person name="Riley R."/>
            <person name="Lipzen A."/>
            <person name="Clum A."/>
            <person name="Drula E."/>
            <person name="Henrissat B."/>
            <person name="Kohler A."/>
            <person name="Grigoriev I.V."/>
            <person name="Martin F.M."/>
            <person name="Hacquard S."/>
        </authorList>
    </citation>
    <scope>NUCLEOTIDE SEQUENCE</scope>
    <source>
        <strain evidence="2">MPI-SDFR-AT-0117</strain>
    </source>
</reference>
<comment type="caution">
    <text evidence="2">The sequence shown here is derived from an EMBL/GenBank/DDBJ whole genome shotgun (WGS) entry which is preliminary data.</text>
</comment>
<evidence type="ECO:0000313" key="2">
    <source>
        <dbReference type="EMBL" id="KAH6693699.1"/>
    </source>
</evidence>
<name>A0A9P9AGI5_9PEZI</name>
<dbReference type="OrthoDB" id="4581301at2759"/>
<dbReference type="AlphaFoldDB" id="A0A9P9AGI5"/>
<protein>
    <submittedName>
        <fullName evidence="2">Uncharacterized protein</fullName>
    </submittedName>
</protein>
<sequence length="390" mass="44700">MRAWVPRPWAAARVQAAHFHTTRPSCLLLNSGHIRIKRKKPLKPLPLPENWEPFKISETLLDLDAYEAQGVREFDEMDEAQQKEKWSKSLARNRLTKQVNRAAPKFEKAHMHYDRLHKREHTSGKWRVTDMDILGAALFYPTAEATSRIEDSMAELKTDGSIAPDLHLLLSKNGIPSLAQAGPSQMMEWLIKRHRDIPPFENTGNVDKRIRQGQNSPYLSWRRYIIHLLRPGTNGLEAIQLYHDSVAHAFRAHFLNKRMRDLLILLGNIRVRLEQEKMKIPHSLSPVGLVMASALGNQKAMQSYLHVILVNHFNIVSPDLSLYDLTEFPSVVVKGFDGEVLFKDTEDTIYELVKQQALRNGDLLAKPKLESKTDQGQDPKDEMTSSDFKL</sequence>
<gene>
    <name evidence="2" type="ORF">F5X68DRAFT_258570</name>
</gene>
<dbReference type="Proteomes" id="UP000770015">
    <property type="component" value="Unassembled WGS sequence"/>
</dbReference>